<name>A0A7Z2VQV6_9BACL</name>
<gene>
    <name evidence="1" type="ORF">HH215_31480</name>
</gene>
<sequence length="67" mass="7996">MAKWSELKRYLDRNGWSNYRTTDHYFYSKEGRRTKVSLSSGEIPPPVFRRILKDQLGITIEEFNKGK</sequence>
<dbReference type="Proteomes" id="UP000502248">
    <property type="component" value="Chromosome"/>
</dbReference>
<dbReference type="Gene3D" id="3.30.920.30">
    <property type="entry name" value="Hypothetical protein"/>
    <property type="match status" value="1"/>
</dbReference>
<dbReference type="EMBL" id="CP051680">
    <property type="protein sequence ID" value="QJD87255.1"/>
    <property type="molecule type" value="Genomic_DNA"/>
</dbReference>
<accession>A0A7Z2VQV6</accession>
<evidence type="ECO:0000313" key="2">
    <source>
        <dbReference type="Proteomes" id="UP000502248"/>
    </source>
</evidence>
<dbReference type="KEGG" id="cheb:HH215_31480"/>
<dbReference type="InterPro" id="IPR038570">
    <property type="entry name" value="HicA_sf"/>
</dbReference>
<reference evidence="1 2" key="1">
    <citation type="submission" date="2020-04" db="EMBL/GenBank/DDBJ databases">
        <title>Genome sequencing of novel species.</title>
        <authorList>
            <person name="Heo J."/>
            <person name="Kim S.-J."/>
            <person name="Kim J.-S."/>
            <person name="Hong S.-B."/>
            <person name="Kwon S.-W."/>
        </authorList>
    </citation>
    <scope>NUCLEOTIDE SEQUENCE [LARGE SCALE GENOMIC DNA]</scope>
    <source>
        <strain evidence="1 2">MFER-1</strain>
    </source>
</reference>
<organism evidence="1 2">
    <name type="scientific">Cohnella herbarum</name>
    <dbReference type="NCBI Taxonomy" id="2728023"/>
    <lineage>
        <taxon>Bacteria</taxon>
        <taxon>Bacillati</taxon>
        <taxon>Bacillota</taxon>
        <taxon>Bacilli</taxon>
        <taxon>Bacillales</taxon>
        <taxon>Paenibacillaceae</taxon>
        <taxon>Cohnella</taxon>
    </lineage>
</organism>
<evidence type="ECO:0000313" key="1">
    <source>
        <dbReference type="EMBL" id="QJD87255.1"/>
    </source>
</evidence>
<protein>
    <submittedName>
        <fullName evidence="1">Type II toxin-antitoxin system HicA family toxin</fullName>
    </submittedName>
</protein>
<keyword evidence="2" id="KW-1185">Reference proteome</keyword>
<dbReference type="SUPFAM" id="SSF54786">
    <property type="entry name" value="YcfA/nrd intein domain"/>
    <property type="match status" value="1"/>
</dbReference>
<proteinExistence type="predicted"/>
<dbReference type="AlphaFoldDB" id="A0A7Z2VQV6"/>